<evidence type="ECO:0000256" key="1">
    <source>
        <dbReference type="SAM" id="MobiDB-lite"/>
    </source>
</evidence>
<dbReference type="AlphaFoldDB" id="A0A6C0BWD0"/>
<feature type="region of interest" description="Disordered" evidence="1">
    <location>
        <begin position="18"/>
        <end position="43"/>
    </location>
</feature>
<sequence length="163" mass="18952">MDRVDELNHRLNGRLTSTHALEPVFDPRPNGTRGGLSIHEKESNVPLREYDNYNPETMFVPMTKTGPFKGYAKRIHLENELRHQFFALQRSENADFIPSSRSDLYTDDVPSKPNNYEDRAHEHQDLFIEEGFADFDPGENIQSKQSLFNNHTQQYVKDSKIKS</sequence>
<feature type="compositionally biased region" description="Polar residues" evidence="1">
    <location>
        <begin position="140"/>
        <end position="156"/>
    </location>
</feature>
<reference evidence="2" key="1">
    <citation type="journal article" date="2020" name="Nature">
        <title>Giant virus diversity and host interactions through global metagenomics.</title>
        <authorList>
            <person name="Schulz F."/>
            <person name="Roux S."/>
            <person name="Paez-Espino D."/>
            <person name="Jungbluth S."/>
            <person name="Walsh D.A."/>
            <person name="Denef V.J."/>
            <person name="McMahon K.D."/>
            <person name="Konstantinidis K.T."/>
            <person name="Eloe-Fadrosh E.A."/>
            <person name="Kyrpides N.C."/>
            <person name="Woyke T."/>
        </authorList>
    </citation>
    <scope>NUCLEOTIDE SEQUENCE</scope>
    <source>
        <strain evidence="2">GVMAG-M-3300020166-18</strain>
    </source>
</reference>
<dbReference type="EMBL" id="MN739271">
    <property type="protein sequence ID" value="QHS96627.1"/>
    <property type="molecule type" value="Genomic_DNA"/>
</dbReference>
<organism evidence="2">
    <name type="scientific">viral metagenome</name>
    <dbReference type="NCBI Taxonomy" id="1070528"/>
    <lineage>
        <taxon>unclassified sequences</taxon>
        <taxon>metagenomes</taxon>
        <taxon>organismal metagenomes</taxon>
    </lineage>
</organism>
<proteinExistence type="predicted"/>
<name>A0A6C0BWD0_9ZZZZ</name>
<accession>A0A6C0BWD0</accession>
<feature type="region of interest" description="Disordered" evidence="1">
    <location>
        <begin position="139"/>
        <end position="163"/>
    </location>
</feature>
<evidence type="ECO:0000313" key="2">
    <source>
        <dbReference type="EMBL" id="QHS96627.1"/>
    </source>
</evidence>
<protein>
    <submittedName>
        <fullName evidence="2">Uncharacterized protein</fullName>
    </submittedName>
</protein>